<keyword evidence="2" id="KW-1185">Reference proteome</keyword>
<dbReference type="Proteomes" id="UP000218069">
    <property type="component" value="Unassembled WGS sequence"/>
</dbReference>
<evidence type="ECO:0000313" key="2">
    <source>
        <dbReference type="Proteomes" id="UP000218069"/>
    </source>
</evidence>
<gene>
    <name evidence="1" type="ORF">SAMN06295945_1950</name>
</gene>
<proteinExistence type="predicted"/>
<dbReference type="EMBL" id="OANS01000005">
    <property type="protein sequence ID" value="SNX29570.1"/>
    <property type="molecule type" value="Genomic_DNA"/>
</dbReference>
<dbReference type="RefSeq" id="WP_096674747.1">
    <property type="nucleotide sequence ID" value="NZ_OANS01000005.1"/>
</dbReference>
<name>A0A240E3X8_9BURK</name>
<dbReference type="AlphaFoldDB" id="A0A240E3X8"/>
<accession>A0A240E3X8</accession>
<sequence>MKHIAITLNITITDNGNTNSNNTSYKPYIWPRTGMHYPPRPAKSAWSSYMETLSTSSKKKPETAKVISFPTCKLLGGLK</sequence>
<evidence type="ECO:0000313" key="1">
    <source>
        <dbReference type="EMBL" id="SNX29570.1"/>
    </source>
</evidence>
<protein>
    <submittedName>
        <fullName evidence="1">Uncharacterized protein</fullName>
    </submittedName>
</protein>
<reference evidence="2" key="1">
    <citation type="submission" date="2017-08" db="EMBL/GenBank/DDBJ databases">
        <authorList>
            <person name="Varghese N."/>
            <person name="Submissions S."/>
        </authorList>
    </citation>
    <scope>NUCLEOTIDE SEQUENCE [LARGE SCALE GENOMIC DNA]</scope>
    <source>
        <strain evidence="2">AP-Melu-1000-B4</strain>
    </source>
</reference>
<organism evidence="1 2">
    <name type="scientific">Polynucleobacter meluiroseus</name>
    <dbReference type="NCBI Taxonomy" id="1938814"/>
    <lineage>
        <taxon>Bacteria</taxon>
        <taxon>Pseudomonadati</taxon>
        <taxon>Pseudomonadota</taxon>
        <taxon>Betaproteobacteria</taxon>
        <taxon>Burkholderiales</taxon>
        <taxon>Burkholderiaceae</taxon>
        <taxon>Polynucleobacter</taxon>
    </lineage>
</organism>